<gene>
    <name evidence="1" type="ORF">PAXRUDRAFT_19003</name>
</gene>
<proteinExistence type="predicted"/>
<accession>A0A0D0CJW1</accession>
<dbReference type="InParanoid" id="A0A0D0CJW1"/>
<organism evidence="1 2">
    <name type="scientific">Paxillus rubicundulus Ve08.2h10</name>
    <dbReference type="NCBI Taxonomy" id="930991"/>
    <lineage>
        <taxon>Eukaryota</taxon>
        <taxon>Fungi</taxon>
        <taxon>Dikarya</taxon>
        <taxon>Basidiomycota</taxon>
        <taxon>Agaricomycotina</taxon>
        <taxon>Agaricomycetes</taxon>
        <taxon>Agaricomycetidae</taxon>
        <taxon>Boletales</taxon>
        <taxon>Paxilineae</taxon>
        <taxon>Paxillaceae</taxon>
        <taxon>Paxillus</taxon>
    </lineage>
</organism>
<sequence length="57" mass="6071">MTDEAVNTDGHSLSISAILAKMMASQPVAYRLECMRAIAAEKIADGSIIYSSQSLLP</sequence>
<evidence type="ECO:0000313" key="2">
    <source>
        <dbReference type="Proteomes" id="UP000054538"/>
    </source>
</evidence>
<reference evidence="2" key="2">
    <citation type="submission" date="2015-01" db="EMBL/GenBank/DDBJ databases">
        <title>Evolutionary Origins and Diversification of the Mycorrhizal Mutualists.</title>
        <authorList>
            <consortium name="DOE Joint Genome Institute"/>
            <consortium name="Mycorrhizal Genomics Consortium"/>
            <person name="Kohler A."/>
            <person name="Kuo A."/>
            <person name="Nagy L.G."/>
            <person name="Floudas D."/>
            <person name="Copeland A."/>
            <person name="Barry K.W."/>
            <person name="Cichocki N."/>
            <person name="Veneault-Fourrey C."/>
            <person name="LaButti K."/>
            <person name="Lindquist E.A."/>
            <person name="Lipzen A."/>
            <person name="Lundell T."/>
            <person name="Morin E."/>
            <person name="Murat C."/>
            <person name="Riley R."/>
            <person name="Ohm R."/>
            <person name="Sun H."/>
            <person name="Tunlid A."/>
            <person name="Henrissat B."/>
            <person name="Grigoriev I.V."/>
            <person name="Hibbett D.S."/>
            <person name="Martin F."/>
        </authorList>
    </citation>
    <scope>NUCLEOTIDE SEQUENCE [LARGE SCALE GENOMIC DNA]</scope>
    <source>
        <strain evidence="2">Ve08.2h10</strain>
    </source>
</reference>
<dbReference type="HOGENOM" id="CLU_2997102_0_0_1"/>
<protein>
    <submittedName>
        <fullName evidence="1">Uncharacterized protein</fullName>
    </submittedName>
</protein>
<evidence type="ECO:0000313" key="1">
    <source>
        <dbReference type="EMBL" id="KIK75438.1"/>
    </source>
</evidence>
<keyword evidence="2" id="KW-1185">Reference proteome</keyword>
<dbReference type="Proteomes" id="UP000054538">
    <property type="component" value="Unassembled WGS sequence"/>
</dbReference>
<name>A0A0D0CJW1_9AGAM</name>
<reference evidence="1 2" key="1">
    <citation type="submission" date="2014-04" db="EMBL/GenBank/DDBJ databases">
        <authorList>
            <consortium name="DOE Joint Genome Institute"/>
            <person name="Kuo A."/>
            <person name="Kohler A."/>
            <person name="Jargeat P."/>
            <person name="Nagy L.G."/>
            <person name="Floudas D."/>
            <person name="Copeland A."/>
            <person name="Barry K.W."/>
            <person name="Cichocki N."/>
            <person name="Veneault-Fourrey C."/>
            <person name="LaButti K."/>
            <person name="Lindquist E.A."/>
            <person name="Lipzen A."/>
            <person name="Lundell T."/>
            <person name="Morin E."/>
            <person name="Murat C."/>
            <person name="Sun H."/>
            <person name="Tunlid A."/>
            <person name="Henrissat B."/>
            <person name="Grigoriev I.V."/>
            <person name="Hibbett D.S."/>
            <person name="Martin F."/>
            <person name="Nordberg H.P."/>
            <person name="Cantor M.N."/>
            <person name="Hua S.X."/>
        </authorList>
    </citation>
    <scope>NUCLEOTIDE SEQUENCE [LARGE SCALE GENOMIC DNA]</scope>
    <source>
        <strain evidence="1 2">Ve08.2h10</strain>
    </source>
</reference>
<dbReference type="EMBL" id="KN828112">
    <property type="protein sequence ID" value="KIK75438.1"/>
    <property type="molecule type" value="Genomic_DNA"/>
</dbReference>
<dbReference type="AlphaFoldDB" id="A0A0D0CJW1"/>